<dbReference type="Gene3D" id="3.20.20.140">
    <property type="entry name" value="Metal-dependent hydrolases"/>
    <property type="match status" value="1"/>
</dbReference>
<feature type="signal peptide" evidence="1">
    <location>
        <begin position="1"/>
        <end position="19"/>
    </location>
</feature>
<evidence type="ECO:0000313" key="2">
    <source>
        <dbReference type="EMBL" id="KAA1194228.1"/>
    </source>
</evidence>
<organism evidence="2 3">
    <name type="scientific">Pseudohalioglobus sediminis</name>
    <dbReference type="NCBI Taxonomy" id="2606449"/>
    <lineage>
        <taxon>Bacteria</taxon>
        <taxon>Pseudomonadati</taxon>
        <taxon>Pseudomonadota</taxon>
        <taxon>Gammaproteobacteria</taxon>
        <taxon>Cellvibrionales</taxon>
        <taxon>Halieaceae</taxon>
        <taxon>Pseudohalioglobus</taxon>
    </lineage>
</organism>
<reference evidence="2 3" key="1">
    <citation type="submission" date="2019-09" db="EMBL/GenBank/DDBJ databases">
        <authorList>
            <person name="Chen X.-Y."/>
        </authorList>
    </citation>
    <scope>NUCLEOTIDE SEQUENCE [LARGE SCALE GENOMIC DNA]</scope>
    <source>
        <strain evidence="2 3">NY5</strain>
    </source>
</reference>
<proteinExistence type="predicted"/>
<protein>
    <submittedName>
        <fullName evidence="2">DUF3604 domain-containing protein</fullName>
    </submittedName>
</protein>
<sequence length="619" mass="67257">MRRALVLAAMLAASPSALATKQLLWGDTHLHTNNSFDAITIGNASIDPAAAYRYARGLPVVHPYHGARVQIGTPLDFLVVSDHAEFLGVIRHVYEDWVPTEDLGIVDSLYAWFSALVIKAGVGSSWGPVLFGSRLPTAEDPREAGERLQDEGIKIGGIPPLPDVSRATWEQAVAAADAANEPGSFSALIGWEWSSNNGGANLHRIVITDSGAEQARQYLPFSFLDSSFPEDLWAWLDRTSADTGADFIAIPHNSNISKGYMFDTQTLRGQPITAEYAAARMRWEQVVEVTQIKGDSETHPDLSPDDTFADFETFPFYIQRDRTPYVASISDYIRPALRLGLEIEGNIGINPYQFGMIGSSDAHSGLAGAEEDNFHGKFAADSIPTNKEGLFKVDAEGRPVGWNMSASGLAAVWAEDNTREAIVAALKRREVYATSGPRIAVRFFAGRGYSEAMLDSAGLYAQAIASGVPMGGQLAGPWSTSPEFLVVAEKEADGANLDRIQIIKGWVDSNGRSHERVFDVAWSGARQADDGGKVPPVGNTVDADNARYSNTIGAVTLGARWQDPEFDPAVSAFYYARVLQIPTPRHSLYDAVALQRDISAGFPDSIQERAYTSPIWYQP</sequence>
<dbReference type="RefSeq" id="WP_149609697.1">
    <property type="nucleotide sequence ID" value="NZ_VTUX01000001.1"/>
</dbReference>
<comment type="caution">
    <text evidence="2">The sequence shown here is derived from an EMBL/GenBank/DDBJ whole genome shotgun (WGS) entry which is preliminary data.</text>
</comment>
<gene>
    <name evidence="2" type="ORF">F0M18_01990</name>
</gene>
<evidence type="ECO:0000313" key="3">
    <source>
        <dbReference type="Proteomes" id="UP000323708"/>
    </source>
</evidence>
<name>A0A5B0X6M7_9GAMM</name>
<keyword evidence="1" id="KW-0732">Signal</keyword>
<dbReference type="AlphaFoldDB" id="A0A5B0X6M7"/>
<dbReference type="InterPro" id="IPR022028">
    <property type="entry name" value="DUF3604"/>
</dbReference>
<keyword evidence="3" id="KW-1185">Reference proteome</keyword>
<evidence type="ECO:0000256" key="1">
    <source>
        <dbReference type="SAM" id="SignalP"/>
    </source>
</evidence>
<dbReference type="EMBL" id="VTUX01000001">
    <property type="protein sequence ID" value="KAA1194228.1"/>
    <property type="molecule type" value="Genomic_DNA"/>
</dbReference>
<feature type="chain" id="PRO_5023109881" evidence="1">
    <location>
        <begin position="20"/>
        <end position="619"/>
    </location>
</feature>
<accession>A0A5B0X6M7</accession>
<dbReference type="Pfam" id="PF12228">
    <property type="entry name" value="DUF3604"/>
    <property type="match status" value="1"/>
</dbReference>
<dbReference type="Proteomes" id="UP000323708">
    <property type="component" value="Unassembled WGS sequence"/>
</dbReference>